<protein>
    <submittedName>
        <fullName evidence="3">ParM/StbA family protein</fullName>
    </submittedName>
</protein>
<sequence>MSVLTVGIDDGHDGIKIAFVHPQTNELVNYRMPSVAQIGLGDMADAPEYEIDEMTVSVQGLDDKGQSAETIYLIDADRKIITRPMDTRFDGYPYSDLNIALIFHALQKSGVPFQRLYIVSGLPANKYFDKATNGKNSTLIKKKEGSLLRLSRARKRNRPNAFYEVAGVDVMPEGHGVCFNLIVDDEFKSTAFRSDVSDTGFIVLDIGGKTVDLVKIMANMRPRASDLLSYDSGILFLRDEIRSRVSDQLSRVYLSDRRVDEILNTGWHGRPGKYGSADLSAMVQSCLQKHAERIYSEIKGVLSTSDEAMGGLVITGGGSHLLADYLEIAIRENGFPYEIIKDVNPEFSNANGFLKFAQLRAIENGLI</sequence>
<accession>A0ABY6MCD5</accession>
<gene>
    <name evidence="3" type="ORF">LP092_15510</name>
</gene>
<dbReference type="InterPro" id="IPR009440">
    <property type="entry name" value="ParM/StbA_N"/>
</dbReference>
<dbReference type="Gene3D" id="3.30.420.40">
    <property type="match status" value="2"/>
</dbReference>
<proteinExistence type="predicted"/>
<feature type="domain" description="Plasmid segregation protein ParM/StbA N-terminal" evidence="1">
    <location>
        <begin position="91"/>
        <end position="174"/>
    </location>
</feature>
<dbReference type="Proteomes" id="UP001163632">
    <property type="component" value="Plasmid unnamed1"/>
</dbReference>
<dbReference type="Pfam" id="PF06406">
    <property type="entry name" value="StbA_N"/>
    <property type="match status" value="1"/>
</dbReference>
<dbReference type="RefSeq" id="WP_264697349.1">
    <property type="nucleotide sequence ID" value="NZ_CP087831.1"/>
</dbReference>
<evidence type="ECO:0000313" key="3">
    <source>
        <dbReference type="EMBL" id="UZA04773.1"/>
    </source>
</evidence>
<dbReference type="SUPFAM" id="SSF53067">
    <property type="entry name" value="Actin-like ATPase domain"/>
    <property type="match status" value="2"/>
</dbReference>
<dbReference type="InterPro" id="IPR056367">
    <property type="entry name" value="ASKHA_NBD_ParM_R1-like"/>
</dbReference>
<reference evidence="3" key="1">
    <citation type="journal article" date="2022" name="BMC Microbiol.">
        <title>Whole genome sequencing of Moraxella bovis strains from North America reveals two genotypes with different genetic determinants.</title>
        <authorList>
            <person name="Wynn E.L."/>
            <person name="Hille M.M."/>
            <person name="Loy J.D."/>
            <person name="Schuller G."/>
            <person name="Kuhn K.L."/>
            <person name="Dickey A.M."/>
            <person name="Bono J.L."/>
            <person name="Clawson M.L."/>
        </authorList>
    </citation>
    <scope>NUCLEOTIDE SEQUENCE</scope>
    <source>
        <strain evidence="3">SAM102599</strain>
    </source>
</reference>
<keyword evidence="4" id="KW-1185">Reference proteome</keyword>
<evidence type="ECO:0000259" key="1">
    <source>
        <dbReference type="Pfam" id="PF06406"/>
    </source>
</evidence>
<dbReference type="Pfam" id="PF21522">
    <property type="entry name" value="MreB-like_C"/>
    <property type="match status" value="1"/>
</dbReference>
<feature type="domain" description="Actin homologue MreB-like C-terminal" evidence="2">
    <location>
        <begin position="203"/>
        <end position="327"/>
    </location>
</feature>
<dbReference type="EMBL" id="CP087831">
    <property type="protein sequence ID" value="UZA04773.1"/>
    <property type="molecule type" value="Genomic_DNA"/>
</dbReference>
<dbReference type="InterPro" id="IPR043129">
    <property type="entry name" value="ATPase_NBD"/>
</dbReference>
<keyword evidence="3" id="KW-0614">Plasmid</keyword>
<organism evidence="3 4">
    <name type="scientific">Moraxella bovis</name>
    <dbReference type="NCBI Taxonomy" id="476"/>
    <lineage>
        <taxon>Bacteria</taxon>
        <taxon>Pseudomonadati</taxon>
        <taxon>Pseudomonadota</taxon>
        <taxon>Gammaproteobacteria</taxon>
        <taxon>Moraxellales</taxon>
        <taxon>Moraxellaceae</taxon>
        <taxon>Moraxella</taxon>
    </lineage>
</organism>
<name>A0ABY6MCD5_MORBO</name>
<dbReference type="InterPro" id="IPR049067">
    <property type="entry name" value="MreB-like_C"/>
</dbReference>
<geneLocation type="plasmid" evidence="3 4">
    <name>unnamed1</name>
</geneLocation>
<evidence type="ECO:0000259" key="2">
    <source>
        <dbReference type="Pfam" id="PF21522"/>
    </source>
</evidence>
<dbReference type="CDD" id="cd24022">
    <property type="entry name" value="ASKHA_NBD_ParM_R1-like"/>
    <property type="match status" value="1"/>
</dbReference>
<evidence type="ECO:0000313" key="4">
    <source>
        <dbReference type="Proteomes" id="UP001163632"/>
    </source>
</evidence>